<dbReference type="AlphaFoldDB" id="A0A291H2J7"/>
<name>A0A291H2J7_9MICO</name>
<dbReference type="PANTHER" id="PTHR43316:SF8">
    <property type="entry name" value="HAD FAMILY HYDROLASE"/>
    <property type="match status" value="1"/>
</dbReference>
<dbReference type="NCBIfam" id="TIGR01549">
    <property type="entry name" value="HAD-SF-IA-v1"/>
    <property type="match status" value="1"/>
</dbReference>
<proteinExistence type="predicted"/>
<reference evidence="2 3" key="1">
    <citation type="journal article" date="2014" name="Int. J. Syst. Evol. Microbiol.">
        <title>Brachybacterium ginsengisoli sp. nov., isolated from soil of a ginseng field.</title>
        <authorList>
            <person name="Hoang V.A."/>
            <person name="Kim Y.J."/>
            <person name="Nguyen N.L."/>
            <person name="Yang D.C."/>
        </authorList>
    </citation>
    <scope>NUCLEOTIDE SEQUENCE [LARGE SCALE GENOMIC DNA]</scope>
    <source>
        <strain evidence="2 3">DCY80</strain>
    </source>
</reference>
<dbReference type="OrthoDB" id="3362560at2"/>
<dbReference type="Gene3D" id="3.40.50.1000">
    <property type="entry name" value="HAD superfamily/HAD-like"/>
    <property type="match status" value="1"/>
</dbReference>
<dbReference type="KEGG" id="bgg:CFK41_17295"/>
<dbReference type="InterPro" id="IPR036412">
    <property type="entry name" value="HAD-like_sf"/>
</dbReference>
<dbReference type="GO" id="GO:0016787">
    <property type="term" value="F:hydrolase activity"/>
    <property type="evidence" value="ECO:0007669"/>
    <property type="project" value="UniProtKB-KW"/>
</dbReference>
<accession>A0A291H2J7</accession>
<protein>
    <submittedName>
        <fullName evidence="2">Hydrolase</fullName>
    </submittedName>
</protein>
<gene>
    <name evidence="2" type="ORF">CFK41_17295</name>
</gene>
<dbReference type="SUPFAM" id="SSF56784">
    <property type="entry name" value="HAD-like"/>
    <property type="match status" value="1"/>
</dbReference>
<dbReference type="Pfam" id="PF00702">
    <property type="entry name" value="Hydrolase"/>
    <property type="match status" value="1"/>
</dbReference>
<dbReference type="EMBL" id="CP023564">
    <property type="protein sequence ID" value="ATG56708.1"/>
    <property type="molecule type" value="Genomic_DNA"/>
</dbReference>
<dbReference type="Proteomes" id="UP000217889">
    <property type="component" value="Chromosome"/>
</dbReference>
<evidence type="ECO:0000256" key="1">
    <source>
        <dbReference type="ARBA" id="ARBA00022801"/>
    </source>
</evidence>
<keyword evidence="1 2" id="KW-0378">Hydrolase</keyword>
<sequence length="203" mass="21804">MPQPRRDSQARPAAPADLPIVLLDCGDTLVDESTEVHEDGIVLSGELTPGAEQMVRDLVAAGHRVALVADGRLRSFENLLEPSGVFDLFETLTCSDAVRHRKPSPRMFKAAMGSLDLDPEDAARCVMVGNNLARDIAGANRMGMISVHMAWTPRYSRTPEHPDEVPDHTIVDPAELLPLLRGLAGSAATTALLGQVAEEPAAR</sequence>
<evidence type="ECO:0000313" key="2">
    <source>
        <dbReference type="EMBL" id="ATG56708.1"/>
    </source>
</evidence>
<dbReference type="InterPro" id="IPR023214">
    <property type="entry name" value="HAD_sf"/>
</dbReference>
<dbReference type="InterPro" id="IPR051540">
    <property type="entry name" value="S-2-haloacid_dehalogenase"/>
</dbReference>
<dbReference type="PANTHER" id="PTHR43316">
    <property type="entry name" value="HYDROLASE, HALOACID DELAHOGENASE-RELATED"/>
    <property type="match status" value="1"/>
</dbReference>
<dbReference type="InterPro" id="IPR006439">
    <property type="entry name" value="HAD-SF_hydro_IA"/>
</dbReference>
<keyword evidence="3" id="KW-1185">Reference proteome</keyword>
<evidence type="ECO:0000313" key="3">
    <source>
        <dbReference type="Proteomes" id="UP000217889"/>
    </source>
</evidence>
<organism evidence="2 3">
    <name type="scientific">Brachybacterium ginsengisoli</name>
    <dbReference type="NCBI Taxonomy" id="1331682"/>
    <lineage>
        <taxon>Bacteria</taxon>
        <taxon>Bacillati</taxon>
        <taxon>Actinomycetota</taxon>
        <taxon>Actinomycetes</taxon>
        <taxon>Micrococcales</taxon>
        <taxon>Dermabacteraceae</taxon>
        <taxon>Brachybacterium</taxon>
    </lineage>
</organism>